<dbReference type="Proteomes" id="UP000476934">
    <property type="component" value="Unassembled WGS sequence"/>
</dbReference>
<dbReference type="STRING" id="363870.NG54_12660"/>
<evidence type="ECO:0000313" key="1">
    <source>
        <dbReference type="EMBL" id="KHD84916.1"/>
    </source>
</evidence>
<reference evidence="1 3" key="1">
    <citation type="submission" date="2014-10" db="EMBL/GenBank/DDBJ databases">
        <title>Draft genome of phytase producing Bacillus ginsengihumi strain M2.11.</title>
        <authorList>
            <person name="Toymentseva A."/>
            <person name="Boulygina E.A."/>
            <person name="Kazakov S.V."/>
            <person name="Kayumov I."/>
            <person name="Suleimanova A.D."/>
            <person name="Mardanova A.M."/>
            <person name="Maria S.N."/>
            <person name="Sergey M.Y."/>
            <person name="Sharipova M.R."/>
        </authorList>
    </citation>
    <scope>NUCLEOTIDE SEQUENCE [LARGE SCALE GENOMIC DNA]</scope>
    <source>
        <strain evidence="1 3">M2.11</strain>
    </source>
</reference>
<organism evidence="1 3">
    <name type="scientific">Heyndrickxia ginsengihumi</name>
    <dbReference type="NCBI Taxonomy" id="363870"/>
    <lineage>
        <taxon>Bacteria</taxon>
        <taxon>Bacillati</taxon>
        <taxon>Bacillota</taxon>
        <taxon>Bacilli</taxon>
        <taxon>Bacillales</taxon>
        <taxon>Bacillaceae</taxon>
        <taxon>Heyndrickxia</taxon>
    </lineage>
</organism>
<proteinExistence type="predicted"/>
<reference evidence="2" key="2">
    <citation type="submission" date="2020-02" db="EMBL/GenBank/DDBJ databases">
        <authorList>
            <person name="Feng H."/>
        </authorList>
    </citation>
    <scope>NUCLEOTIDE SEQUENCE [LARGE SCALE GENOMIC DNA]</scope>
    <source>
        <strain evidence="2">Gsoil 114</strain>
    </source>
</reference>
<comment type="caution">
    <text evidence="1">The sequence shown here is derived from an EMBL/GenBank/DDBJ whole genome shotgun (WGS) entry which is preliminary data.</text>
</comment>
<dbReference type="Proteomes" id="UP000030588">
    <property type="component" value="Unassembled WGS sequence"/>
</dbReference>
<evidence type="ECO:0000313" key="3">
    <source>
        <dbReference type="Proteomes" id="UP000030588"/>
    </source>
</evidence>
<dbReference type="EMBL" id="JAAIWK010000011">
    <property type="protein sequence ID" value="NEY19980.1"/>
    <property type="molecule type" value="Genomic_DNA"/>
</dbReference>
<dbReference type="RefSeq" id="WP_035355168.1">
    <property type="nucleotide sequence ID" value="NZ_JAAIWK010000011.1"/>
</dbReference>
<reference evidence="2 4" key="3">
    <citation type="submission" date="2020-03" db="EMBL/GenBank/DDBJ databases">
        <title>Bacillus aquiflavi sp. nov., isolated from yellow water of strong flavor Chinese baijiu in Yibin region of China.</title>
        <authorList>
            <person name="Xie J."/>
        </authorList>
    </citation>
    <scope>NUCLEOTIDE SEQUENCE [LARGE SCALE GENOMIC DNA]</scope>
    <source>
        <strain evidence="2 4">Gsoil 114</strain>
    </source>
</reference>
<protein>
    <recommendedName>
        <fullName evidence="5">SGNH/GDSL hydrolase family protein</fullName>
    </recommendedName>
</protein>
<dbReference type="Gene3D" id="3.40.50.1110">
    <property type="entry name" value="SGNH hydrolase"/>
    <property type="match status" value="1"/>
</dbReference>
<dbReference type="OrthoDB" id="2451965at2"/>
<evidence type="ECO:0008006" key="5">
    <source>
        <dbReference type="Google" id="ProtNLM"/>
    </source>
</evidence>
<keyword evidence="4" id="KW-1185">Reference proteome</keyword>
<dbReference type="EMBL" id="JRUN01000038">
    <property type="protein sequence ID" value="KHD84916.1"/>
    <property type="molecule type" value="Genomic_DNA"/>
</dbReference>
<dbReference type="InterPro" id="IPR036514">
    <property type="entry name" value="SGNH_hydro_sf"/>
</dbReference>
<dbReference type="SUPFAM" id="SSF52266">
    <property type="entry name" value="SGNH hydrolase"/>
    <property type="match status" value="1"/>
</dbReference>
<name>A0A0A6VBG6_9BACI</name>
<evidence type="ECO:0000313" key="4">
    <source>
        <dbReference type="Proteomes" id="UP000476934"/>
    </source>
</evidence>
<dbReference type="AlphaFoldDB" id="A0A0A6VBG6"/>
<gene>
    <name evidence="2" type="ORF">G4D61_08370</name>
    <name evidence="1" type="ORF">NG54_12660</name>
</gene>
<sequence>MRSFLTLIAIVATIAFLVIGNRHWQEKIDVSHFASSQKAEASTETKKEKTAALAAKLMPYTAHWPQQAKNDFQQAIKDQKTYTIAIVGSKAMGTEKQGWASDLKKALLQAYGDQVAVTLFPSDVTSKQFISKKLDKKVADAHPNLVLFEPFVLNDNGSVAPKDTHKNLLKAVKTWKDAVVIIQPSFPIYQASNYPDQVKELKKFAQEQKLPYLDHWKDWPGTNSKDLKKDIEFKNGEQVAPNAKGNKIWFDYLRDYFIAGHS</sequence>
<accession>A0A0A6VBG6</accession>
<evidence type="ECO:0000313" key="2">
    <source>
        <dbReference type="EMBL" id="NEY19980.1"/>
    </source>
</evidence>